<dbReference type="GO" id="GO:0032259">
    <property type="term" value="P:methylation"/>
    <property type="evidence" value="ECO:0007669"/>
    <property type="project" value="UniProtKB-KW"/>
</dbReference>
<dbReference type="InterPro" id="IPR003788">
    <property type="entry name" value="NDUFAF7"/>
</dbReference>
<reference evidence="4" key="1">
    <citation type="submission" date="2016-10" db="EMBL/GenBank/DDBJ databases">
        <authorList>
            <person name="Varghese N."/>
            <person name="Submissions S."/>
        </authorList>
    </citation>
    <scope>NUCLEOTIDE SEQUENCE [LARGE SCALE GENOMIC DNA]</scope>
    <source>
        <strain evidence="4">DSM 10146</strain>
    </source>
</reference>
<dbReference type="Gene3D" id="3.40.50.12710">
    <property type="match status" value="1"/>
</dbReference>
<proteinExistence type="predicted"/>
<dbReference type="SUPFAM" id="SSF53335">
    <property type="entry name" value="S-adenosyl-L-methionine-dependent methyltransferases"/>
    <property type="match status" value="1"/>
</dbReference>
<sequence length="353" mass="37662">MTPLAEILHRRIAAEGPMSVAEYMTACLLHPQHGYYATRDPLGAAGDFTTAPEISQMFGELLGLCLAQCWIDQGRPAPFVLAELGPGRGTLMADATRAMRAVPGMLEAARLHLVEASPTLRDAQHRRLAPLMPVWHESVADLPEAPLFLLANEFFDALPIRQFLRVGTGWAERVVGVQDGALAFGLTEPVALASLESRLADTQEGDMVETCAPATGIAAEIGRRIAEHGGAALIVDYGSDQSLGDTFQAVRRHRKLGPLDCPGEADLTAHVDFGALAQAAPCATAPLVPQGIFLERLGITDRARALAAKLEGPALDSHIAAHRRLTHPEEMGSLFKTLGFFPESATPPPGLLT</sequence>
<evidence type="ECO:0000313" key="3">
    <source>
        <dbReference type="EMBL" id="SDE18561.1"/>
    </source>
</evidence>
<keyword evidence="1 3" id="KW-0489">Methyltransferase</keyword>
<dbReference type="InterPro" id="IPR029063">
    <property type="entry name" value="SAM-dependent_MTases_sf"/>
</dbReference>
<dbReference type="Proteomes" id="UP000198994">
    <property type="component" value="Unassembled WGS sequence"/>
</dbReference>
<dbReference type="InterPro" id="IPR038375">
    <property type="entry name" value="NDUFAF7_sf"/>
</dbReference>
<evidence type="ECO:0000256" key="1">
    <source>
        <dbReference type="ARBA" id="ARBA00022603"/>
    </source>
</evidence>
<dbReference type="PANTHER" id="PTHR12049:SF7">
    <property type="entry name" value="PROTEIN ARGININE METHYLTRANSFERASE NDUFAF7, MITOCHONDRIAL"/>
    <property type="match status" value="1"/>
</dbReference>
<dbReference type="EMBL" id="FNAV01000001">
    <property type="protein sequence ID" value="SDE18561.1"/>
    <property type="molecule type" value="Genomic_DNA"/>
</dbReference>
<name>A0A1G7AUW2_9RHOB</name>
<dbReference type="Pfam" id="PF02636">
    <property type="entry name" value="Methyltransf_28"/>
    <property type="match status" value="1"/>
</dbReference>
<dbReference type="STRING" id="282683.SAMN04488105_101390"/>
<dbReference type="GO" id="GO:0035243">
    <property type="term" value="F:protein-arginine omega-N symmetric methyltransferase activity"/>
    <property type="evidence" value="ECO:0007669"/>
    <property type="project" value="TreeGrafter"/>
</dbReference>
<organism evidence="3 4">
    <name type="scientific">Salipiger thiooxidans</name>
    <dbReference type="NCBI Taxonomy" id="282683"/>
    <lineage>
        <taxon>Bacteria</taxon>
        <taxon>Pseudomonadati</taxon>
        <taxon>Pseudomonadota</taxon>
        <taxon>Alphaproteobacteria</taxon>
        <taxon>Rhodobacterales</taxon>
        <taxon>Roseobacteraceae</taxon>
        <taxon>Salipiger</taxon>
    </lineage>
</organism>
<gene>
    <name evidence="3" type="ORF">SAMN04488105_101390</name>
</gene>
<keyword evidence="2 3" id="KW-0808">Transferase</keyword>
<dbReference type="RefSeq" id="WP_089954718.1">
    <property type="nucleotide sequence ID" value="NZ_FNAV01000001.1"/>
</dbReference>
<protein>
    <submittedName>
        <fullName evidence="3">SAM-dependent methyltransferase, MidA family</fullName>
    </submittedName>
</protein>
<dbReference type="AlphaFoldDB" id="A0A1G7AUW2"/>
<dbReference type="OrthoDB" id="9794208at2"/>
<dbReference type="PANTHER" id="PTHR12049">
    <property type="entry name" value="PROTEIN ARGININE METHYLTRANSFERASE NDUFAF7, MITOCHONDRIAL"/>
    <property type="match status" value="1"/>
</dbReference>
<evidence type="ECO:0000256" key="2">
    <source>
        <dbReference type="ARBA" id="ARBA00022679"/>
    </source>
</evidence>
<keyword evidence="4" id="KW-1185">Reference proteome</keyword>
<evidence type="ECO:0000313" key="4">
    <source>
        <dbReference type="Proteomes" id="UP000198994"/>
    </source>
</evidence>
<accession>A0A1G7AUW2</accession>